<dbReference type="WBParaSite" id="Minc3s03204g33135">
    <property type="protein sequence ID" value="Minc3s03204g33135"/>
    <property type="gene ID" value="Minc3s03204g33135"/>
</dbReference>
<keyword evidence="1" id="KW-1185">Reference proteome</keyword>
<accession>A0A914N603</accession>
<proteinExistence type="predicted"/>
<reference evidence="2" key="1">
    <citation type="submission" date="2022-11" db="UniProtKB">
        <authorList>
            <consortium name="WormBaseParasite"/>
        </authorList>
    </citation>
    <scope>IDENTIFICATION</scope>
</reference>
<dbReference type="AlphaFoldDB" id="A0A914N603"/>
<protein>
    <submittedName>
        <fullName evidence="2">Uncharacterized protein</fullName>
    </submittedName>
</protein>
<organism evidence="1 2">
    <name type="scientific">Meloidogyne incognita</name>
    <name type="common">Southern root-knot nematode worm</name>
    <name type="synonym">Oxyuris incognita</name>
    <dbReference type="NCBI Taxonomy" id="6306"/>
    <lineage>
        <taxon>Eukaryota</taxon>
        <taxon>Metazoa</taxon>
        <taxon>Ecdysozoa</taxon>
        <taxon>Nematoda</taxon>
        <taxon>Chromadorea</taxon>
        <taxon>Rhabditida</taxon>
        <taxon>Tylenchina</taxon>
        <taxon>Tylenchomorpha</taxon>
        <taxon>Tylenchoidea</taxon>
        <taxon>Meloidogynidae</taxon>
        <taxon>Meloidogyninae</taxon>
        <taxon>Meloidogyne</taxon>
        <taxon>Meloidogyne incognita group</taxon>
    </lineage>
</organism>
<name>A0A914N603_MELIC</name>
<dbReference type="Proteomes" id="UP000887563">
    <property type="component" value="Unplaced"/>
</dbReference>
<sequence length="290" mass="33540">MSHIIRQELSGTVKALAEHLKIANQYIDHIKSKPSPEDETQLAITIEMELVHLNQRVEQLQTVINKFNQFISNSSEQKQNEEVSFLSNYFTGDEQCDKIDPADDWPITRLLNRANDIINKLKAYVVLRLRTETVSNNSPKAPSMHGSIAGDDNNQLPKTPFVSDRSQYTHLENEFDQQMRTIRQNNDLNDFRTQFGNYQQNIPNQFAPFQTQMLPNTPIWNALKVDSVRLPTFGGDIREWRTFWAAFEHAVDRQPYPLFQKHLLLLQNLREGSSARDATNSLLFTNILVK</sequence>
<evidence type="ECO:0000313" key="2">
    <source>
        <dbReference type="WBParaSite" id="Minc3s03204g33135"/>
    </source>
</evidence>
<evidence type="ECO:0000313" key="1">
    <source>
        <dbReference type="Proteomes" id="UP000887563"/>
    </source>
</evidence>